<name>A0A069RHN8_PEPLI</name>
<dbReference type="RefSeq" id="WP_038267574.1">
    <property type="nucleotide sequence ID" value="NZ_FSRH01000004.1"/>
</dbReference>
<dbReference type="AlphaFoldDB" id="A0A069RHN8"/>
<dbReference type="Gene3D" id="2.40.10.220">
    <property type="entry name" value="predicted glycosyltransferase like domains"/>
    <property type="match status" value="1"/>
</dbReference>
<dbReference type="eggNOG" id="ENOG503392U">
    <property type="taxonomic scope" value="Bacteria"/>
</dbReference>
<sequence>MPYGKKDRHHKRVRHEDRALCYRYYNMEELIELDQPIELFVVDISAGGVGLRSRQPLNSGFVLIFDLNFGLSTYKIMAKVMWSKQRDSYYRSGLEFVSMPYKLRGEIKALTSLDQAL</sequence>
<dbReference type="Pfam" id="PF07238">
    <property type="entry name" value="PilZ"/>
    <property type="match status" value="1"/>
</dbReference>
<dbReference type="InterPro" id="IPR009875">
    <property type="entry name" value="PilZ_domain"/>
</dbReference>
<keyword evidence="3" id="KW-1185">Reference proteome</keyword>
<dbReference type="SUPFAM" id="SSF141371">
    <property type="entry name" value="PilZ domain-like"/>
    <property type="match status" value="1"/>
</dbReference>
<reference evidence="2 3" key="1">
    <citation type="submission" date="2014-03" db="EMBL/GenBank/DDBJ databases">
        <title>Genome sequence of Clostridium litorale W6, DSM 5388.</title>
        <authorList>
            <person name="Poehlein A."/>
            <person name="Jagirdar A."/>
            <person name="Khonsari B."/>
            <person name="Chibani C.M."/>
            <person name="Gutierrez Gutierrez D.A."/>
            <person name="Davydova E."/>
            <person name="Alghaithi H.S."/>
            <person name="Nair K.P."/>
            <person name="Dhamotharan K."/>
            <person name="Chandran L."/>
            <person name="G W."/>
            <person name="Daniel R."/>
        </authorList>
    </citation>
    <scope>NUCLEOTIDE SEQUENCE [LARGE SCALE GENOMIC DNA]</scope>
    <source>
        <strain evidence="2 3">W6</strain>
    </source>
</reference>
<dbReference type="GO" id="GO:0035438">
    <property type="term" value="F:cyclic-di-GMP binding"/>
    <property type="evidence" value="ECO:0007669"/>
    <property type="project" value="InterPro"/>
</dbReference>
<dbReference type="EMBL" id="JJMM01000026">
    <property type="protein sequence ID" value="KDR93782.1"/>
    <property type="molecule type" value="Genomic_DNA"/>
</dbReference>
<organism evidence="2 3">
    <name type="scientific">Peptoclostridium litorale DSM 5388</name>
    <dbReference type="NCBI Taxonomy" id="1121324"/>
    <lineage>
        <taxon>Bacteria</taxon>
        <taxon>Bacillati</taxon>
        <taxon>Bacillota</taxon>
        <taxon>Clostridia</taxon>
        <taxon>Peptostreptococcales</taxon>
        <taxon>Peptoclostridiaceae</taxon>
        <taxon>Peptoclostridium</taxon>
    </lineage>
</organism>
<proteinExistence type="predicted"/>
<dbReference type="OrthoDB" id="2087322at2"/>
<accession>A0A069RHN8</accession>
<evidence type="ECO:0000313" key="2">
    <source>
        <dbReference type="EMBL" id="KDR93782.1"/>
    </source>
</evidence>
<dbReference type="Proteomes" id="UP000027946">
    <property type="component" value="Unassembled WGS sequence"/>
</dbReference>
<feature type="domain" description="PilZ" evidence="1">
    <location>
        <begin position="14"/>
        <end position="110"/>
    </location>
</feature>
<evidence type="ECO:0000259" key="1">
    <source>
        <dbReference type="Pfam" id="PF07238"/>
    </source>
</evidence>
<protein>
    <recommendedName>
        <fullName evidence="1">PilZ domain-containing protein</fullName>
    </recommendedName>
</protein>
<gene>
    <name evidence="2" type="ORF">CLIT_23c00540</name>
</gene>
<comment type="caution">
    <text evidence="2">The sequence shown here is derived from an EMBL/GenBank/DDBJ whole genome shotgun (WGS) entry which is preliminary data.</text>
</comment>
<evidence type="ECO:0000313" key="3">
    <source>
        <dbReference type="Proteomes" id="UP000027946"/>
    </source>
</evidence>